<evidence type="ECO:0000313" key="12">
    <source>
        <dbReference type="Proteomes" id="UP000055590"/>
    </source>
</evidence>
<evidence type="ECO:0000256" key="3">
    <source>
        <dbReference type="ARBA" id="ARBA00022448"/>
    </source>
</evidence>
<dbReference type="InterPro" id="IPR036837">
    <property type="entry name" value="Cation_efflux_CTD_sf"/>
</dbReference>
<dbReference type="GO" id="GO:0015086">
    <property type="term" value="F:cadmium ion transmembrane transporter activity"/>
    <property type="evidence" value="ECO:0007669"/>
    <property type="project" value="TreeGrafter"/>
</dbReference>
<feature type="transmembrane region" description="Helical" evidence="8">
    <location>
        <begin position="133"/>
        <end position="150"/>
    </location>
</feature>
<evidence type="ECO:0000313" key="11">
    <source>
        <dbReference type="EMBL" id="AKU93302.1"/>
    </source>
</evidence>
<dbReference type="OrthoDB" id="9806522at2"/>
<feature type="transmembrane region" description="Helical" evidence="8">
    <location>
        <begin position="171"/>
        <end position="191"/>
    </location>
</feature>
<gene>
    <name evidence="11" type="ORF">AKJ08_3689</name>
</gene>
<dbReference type="Gene3D" id="3.30.70.1350">
    <property type="entry name" value="Cation efflux protein, cytoplasmic domain"/>
    <property type="match status" value="1"/>
</dbReference>
<protein>
    <submittedName>
        <fullName evidence="11">Cobalt-zinc-cadmium resistance protein</fullName>
    </submittedName>
</protein>
<dbReference type="AlphaFoldDB" id="A0A0K1PIG9"/>
<dbReference type="Proteomes" id="UP000055590">
    <property type="component" value="Chromosome"/>
</dbReference>
<dbReference type="PANTHER" id="PTHR43840:SF15">
    <property type="entry name" value="MITOCHONDRIAL METAL TRANSPORTER 1-RELATED"/>
    <property type="match status" value="1"/>
</dbReference>
<keyword evidence="3" id="KW-0813">Transport</keyword>
<evidence type="ECO:0000256" key="2">
    <source>
        <dbReference type="ARBA" id="ARBA00008114"/>
    </source>
</evidence>
<evidence type="ECO:0000256" key="4">
    <source>
        <dbReference type="ARBA" id="ARBA00022692"/>
    </source>
</evidence>
<feature type="transmembrane region" description="Helical" evidence="8">
    <location>
        <begin position="99"/>
        <end position="121"/>
    </location>
</feature>
<dbReference type="KEGG" id="vin:AKJ08_3689"/>
<keyword evidence="5 8" id="KW-1133">Transmembrane helix</keyword>
<dbReference type="InterPro" id="IPR002524">
    <property type="entry name" value="Cation_efflux"/>
</dbReference>
<dbReference type="Gene3D" id="1.20.1510.10">
    <property type="entry name" value="Cation efflux protein transmembrane domain"/>
    <property type="match status" value="1"/>
</dbReference>
<feature type="domain" description="Cation efflux protein cytoplasmic" evidence="10">
    <location>
        <begin position="242"/>
        <end position="305"/>
    </location>
</feature>
<dbReference type="GO" id="GO:0015093">
    <property type="term" value="F:ferrous iron transmembrane transporter activity"/>
    <property type="evidence" value="ECO:0007669"/>
    <property type="project" value="TreeGrafter"/>
</dbReference>
<feature type="transmembrane region" description="Helical" evidence="8">
    <location>
        <begin position="61"/>
        <end position="79"/>
    </location>
</feature>
<dbReference type="RefSeq" id="WP_050727347.1">
    <property type="nucleotide sequence ID" value="NZ_CP012332.1"/>
</dbReference>
<dbReference type="Pfam" id="PF16916">
    <property type="entry name" value="ZT_dimer"/>
    <property type="match status" value="1"/>
</dbReference>
<feature type="domain" description="Cation efflux protein transmembrane" evidence="9">
    <location>
        <begin position="29"/>
        <end position="222"/>
    </location>
</feature>
<evidence type="ECO:0000256" key="5">
    <source>
        <dbReference type="ARBA" id="ARBA00022989"/>
    </source>
</evidence>
<feature type="region of interest" description="Disordered" evidence="7">
    <location>
        <begin position="324"/>
        <end position="345"/>
    </location>
</feature>
<dbReference type="PANTHER" id="PTHR43840">
    <property type="entry name" value="MITOCHONDRIAL METAL TRANSPORTER 1-RELATED"/>
    <property type="match status" value="1"/>
</dbReference>
<keyword evidence="12" id="KW-1185">Reference proteome</keyword>
<proteinExistence type="inferred from homology"/>
<comment type="similarity">
    <text evidence="2">Belongs to the cation diffusion facilitator (CDF) transporter (TC 2.A.4) family.</text>
</comment>
<comment type="subcellular location">
    <subcellularLocation>
        <location evidence="1">Membrane</location>
        <topology evidence="1">Multi-pass membrane protein</topology>
    </subcellularLocation>
</comment>
<evidence type="ECO:0000259" key="10">
    <source>
        <dbReference type="Pfam" id="PF16916"/>
    </source>
</evidence>
<evidence type="ECO:0000256" key="7">
    <source>
        <dbReference type="SAM" id="MobiDB-lite"/>
    </source>
</evidence>
<sequence length="345" mass="36681">MSPPLAPTESAVAAAPAPDNEARRRLASWVSLAGGLIVFVAKMAGWQLTGSTALLSDGLESIVNVVAAGFAIFSIRFAAMPADRDHPYGHGKIEFLSAAFEGGLIFFAAAMIFYSAVGSLLEGPSVHEVDHGLTIAVGAGVLNLVLGWWVRREGRQTGSVTLIADGEHILSDVWTTAGVVVGLGLVMFTGIAWLDPLVALAMGLLLARTGFRLVRDAANALLDREDPELLERLVGAFNEAPVQGITNVHRLRAIRSGDLVHVDAHVFVPSHWTVRQAHEAVVSLERWMASRASFRGELALHLDPCHSRVCASCDLGDCPVRAEPSGGRRRLSTEEAVGPTGLARP</sequence>
<evidence type="ECO:0000259" key="9">
    <source>
        <dbReference type="Pfam" id="PF01545"/>
    </source>
</evidence>
<reference evidence="11 12" key="1">
    <citation type="submission" date="2015-08" db="EMBL/GenBank/DDBJ databases">
        <authorList>
            <person name="Babu N.S."/>
            <person name="Beckwith C.J."/>
            <person name="Beseler K.G."/>
            <person name="Brison A."/>
            <person name="Carone J.V."/>
            <person name="Caskin T.P."/>
            <person name="Diamond M."/>
            <person name="Durham M.E."/>
            <person name="Foxe J.M."/>
            <person name="Go M."/>
            <person name="Henderson B.A."/>
            <person name="Jones I.B."/>
            <person name="McGettigan J.A."/>
            <person name="Micheletti S.J."/>
            <person name="Nasrallah M.E."/>
            <person name="Ortiz D."/>
            <person name="Piller C.R."/>
            <person name="Privatt S.R."/>
            <person name="Schneider S.L."/>
            <person name="Sharp S."/>
            <person name="Smith T.C."/>
            <person name="Stanton J.D."/>
            <person name="Ullery H.E."/>
            <person name="Wilson R.J."/>
            <person name="Serrano M.G."/>
            <person name="Buck G."/>
            <person name="Lee V."/>
            <person name="Wang Y."/>
            <person name="Carvalho R."/>
            <person name="Voegtly L."/>
            <person name="Shi R."/>
            <person name="Duckworth R."/>
            <person name="Johnson A."/>
            <person name="Loviza R."/>
            <person name="Walstead R."/>
            <person name="Shah Z."/>
            <person name="Kiflezghi M."/>
            <person name="Wade K."/>
            <person name="Ball S.L."/>
            <person name="Bradley K.W."/>
            <person name="Asai D.J."/>
            <person name="Bowman C.A."/>
            <person name="Russell D.A."/>
            <person name="Pope W.H."/>
            <person name="Jacobs-Sera D."/>
            <person name="Hendrix R.W."/>
            <person name="Hatfull G.F."/>
        </authorList>
    </citation>
    <scope>NUCLEOTIDE SEQUENCE [LARGE SCALE GENOMIC DNA]</scope>
    <source>
        <strain evidence="11 12">DSM 27710</strain>
    </source>
</reference>
<feature type="transmembrane region" description="Helical" evidence="8">
    <location>
        <begin position="26"/>
        <end position="49"/>
    </location>
</feature>
<dbReference type="GO" id="GO:0015341">
    <property type="term" value="F:zinc efflux antiporter activity"/>
    <property type="evidence" value="ECO:0007669"/>
    <property type="project" value="TreeGrafter"/>
</dbReference>
<dbReference type="InterPro" id="IPR027470">
    <property type="entry name" value="Cation_efflux_CTD"/>
</dbReference>
<name>A0A0K1PIG9_9BACT</name>
<dbReference type="InterPro" id="IPR050291">
    <property type="entry name" value="CDF_Transporter"/>
</dbReference>
<dbReference type="GO" id="GO:0005886">
    <property type="term" value="C:plasma membrane"/>
    <property type="evidence" value="ECO:0007669"/>
    <property type="project" value="TreeGrafter"/>
</dbReference>
<evidence type="ECO:0000256" key="1">
    <source>
        <dbReference type="ARBA" id="ARBA00004141"/>
    </source>
</evidence>
<dbReference type="PATRIC" id="fig|1391653.3.peg.3849"/>
<keyword evidence="4 8" id="KW-0812">Transmembrane</keyword>
<organism evidence="11 12">
    <name type="scientific">Vulgatibacter incomptus</name>
    <dbReference type="NCBI Taxonomy" id="1391653"/>
    <lineage>
        <taxon>Bacteria</taxon>
        <taxon>Pseudomonadati</taxon>
        <taxon>Myxococcota</taxon>
        <taxon>Myxococcia</taxon>
        <taxon>Myxococcales</taxon>
        <taxon>Cystobacterineae</taxon>
        <taxon>Vulgatibacteraceae</taxon>
        <taxon>Vulgatibacter</taxon>
    </lineage>
</organism>
<keyword evidence="6 8" id="KW-0472">Membrane</keyword>
<dbReference type="NCBIfam" id="TIGR01297">
    <property type="entry name" value="CDF"/>
    <property type="match status" value="1"/>
</dbReference>
<dbReference type="STRING" id="1391653.AKJ08_3689"/>
<dbReference type="EMBL" id="CP012332">
    <property type="protein sequence ID" value="AKU93302.1"/>
    <property type="molecule type" value="Genomic_DNA"/>
</dbReference>
<dbReference type="InterPro" id="IPR027469">
    <property type="entry name" value="Cation_efflux_TMD_sf"/>
</dbReference>
<accession>A0A0K1PIG9</accession>
<evidence type="ECO:0000256" key="6">
    <source>
        <dbReference type="ARBA" id="ARBA00023136"/>
    </source>
</evidence>
<dbReference type="Pfam" id="PF01545">
    <property type="entry name" value="Cation_efflux"/>
    <property type="match status" value="1"/>
</dbReference>
<dbReference type="SUPFAM" id="SSF160240">
    <property type="entry name" value="Cation efflux protein cytoplasmic domain-like"/>
    <property type="match status" value="1"/>
</dbReference>
<dbReference type="GO" id="GO:0006882">
    <property type="term" value="P:intracellular zinc ion homeostasis"/>
    <property type="evidence" value="ECO:0007669"/>
    <property type="project" value="TreeGrafter"/>
</dbReference>
<dbReference type="InterPro" id="IPR058533">
    <property type="entry name" value="Cation_efflux_TM"/>
</dbReference>
<dbReference type="SUPFAM" id="SSF161111">
    <property type="entry name" value="Cation efflux protein transmembrane domain-like"/>
    <property type="match status" value="1"/>
</dbReference>
<evidence type="ECO:0000256" key="8">
    <source>
        <dbReference type="SAM" id="Phobius"/>
    </source>
</evidence>